<organism evidence="2 3">
    <name type="scientific">Tanacetum coccineum</name>
    <dbReference type="NCBI Taxonomy" id="301880"/>
    <lineage>
        <taxon>Eukaryota</taxon>
        <taxon>Viridiplantae</taxon>
        <taxon>Streptophyta</taxon>
        <taxon>Embryophyta</taxon>
        <taxon>Tracheophyta</taxon>
        <taxon>Spermatophyta</taxon>
        <taxon>Magnoliopsida</taxon>
        <taxon>eudicotyledons</taxon>
        <taxon>Gunneridae</taxon>
        <taxon>Pentapetalae</taxon>
        <taxon>asterids</taxon>
        <taxon>campanulids</taxon>
        <taxon>Asterales</taxon>
        <taxon>Asteraceae</taxon>
        <taxon>Asteroideae</taxon>
        <taxon>Anthemideae</taxon>
        <taxon>Anthemidinae</taxon>
        <taxon>Tanacetum</taxon>
    </lineage>
</organism>
<reference evidence="2" key="2">
    <citation type="submission" date="2022-01" db="EMBL/GenBank/DDBJ databases">
        <authorList>
            <person name="Yamashiro T."/>
            <person name="Shiraishi A."/>
            <person name="Satake H."/>
            <person name="Nakayama K."/>
        </authorList>
    </citation>
    <scope>NUCLEOTIDE SEQUENCE</scope>
</reference>
<dbReference type="Pfam" id="PF14222">
    <property type="entry name" value="MOR2-PAG1_N"/>
    <property type="match status" value="1"/>
</dbReference>
<protein>
    <submittedName>
        <fullName evidence="2">Pre-rRNA-processing protein ESF2</fullName>
    </submittedName>
</protein>
<reference evidence="2" key="1">
    <citation type="journal article" date="2022" name="Int. J. Mol. Sci.">
        <title>Draft Genome of Tanacetum Coccineum: Genomic Comparison of Closely Related Tanacetum-Family Plants.</title>
        <authorList>
            <person name="Yamashiro T."/>
            <person name="Shiraishi A."/>
            <person name="Nakayama K."/>
            <person name="Satake H."/>
        </authorList>
    </citation>
    <scope>NUCLEOTIDE SEQUENCE</scope>
</reference>
<dbReference type="PANTHER" id="PTHR12311:SF7">
    <property type="entry name" value="ACTIVATOR OF BASAL TRANSCRIPTION 1"/>
    <property type="match status" value="1"/>
</dbReference>
<gene>
    <name evidence="2" type="ORF">Tco_0629292</name>
</gene>
<sequence>MAEEEVEIDEVADGELAEPVCFQNPFVFKNVAKRIASMLNGEEIGGKKKSQFYYDVWNIKYLSKFKWDHLTEEIAYKNATREQKLALELSAAKKERDFYPAKVDQSRALSSIDERLKKKRKMQQANGSTSEIPDDQQVAKVTRHFPQIHQSWTTAEHDRDHYGNKRLDLAGPLLGAFEAYLLFRMLFWKELNTRRIDTSGARSETLSIINGMGYLKLGVKTEGGLNALAYVAKANPLNRALHKRKSELHHALCNILSNILAPLAYGRKGN</sequence>
<evidence type="ECO:0000259" key="1">
    <source>
        <dbReference type="Pfam" id="PF14222"/>
    </source>
</evidence>
<dbReference type="Proteomes" id="UP001151760">
    <property type="component" value="Unassembled WGS sequence"/>
</dbReference>
<dbReference type="InterPro" id="IPR025614">
    <property type="entry name" value="Cell_morpho_N"/>
</dbReference>
<evidence type="ECO:0000313" key="3">
    <source>
        <dbReference type="Proteomes" id="UP001151760"/>
    </source>
</evidence>
<dbReference type="SUPFAM" id="SSF64484">
    <property type="entry name" value="beta and beta-prime subunits of DNA dependent RNA-polymerase"/>
    <property type="match status" value="1"/>
</dbReference>
<comment type="caution">
    <text evidence="2">The sequence shown here is derived from an EMBL/GenBank/DDBJ whole genome shotgun (WGS) entry which is preliminary data.</text>
</comment>
<evidence type="ECO:0000313" key="2">
    <source>
        <dbReference type="EMBL" id="GJS55930.1"/>
    </source>
</evidence>
<proteinExistence type="predicted"/>
<accession>A0ABQ4WSP3</accession>
<keyword evidence="3" id="KW-1185">Reference proteome</keyword>
<name>A0ABQ4WSP3_9ASTR</name>
<dbReference type="PANTHER" id="PTHR12311">
    <property type="entry name" value="ACTIVATOR OF BASAL TRANSCRIPTION 1"/>
    <property type="match status" value="1"/>
</dbReference>
<dbReference type="InterPro" id="IPR039119">
    <property type="entry name" value="ABT1/Esf2"/>
</dbReference>
<dbReference type="EMBL" id="BQNB010008901">
    <property type="protein sequence ID" value="GJS55930.1"/>
    <property type="molecule type" value="Genomic_DNA"/>
</dbReference>
<feature type="domain" description="Cell morphogenesis protein N-terminal" evidence="1">
    <location>
        <begin position="185"/>
        <end position="265"/>
    </location>
</feature>